<dbReference type="GeneID" id="87835962"/>
<keyword evidence="3 5" id="KW-1133">Transmembrane helix</keyword>
<evidence type="ECO:0000313" key="7">
    <source>
        <dbReference type="Proteomes" id="UP001278766"/>
    </source>
</evidence>
<dbReference type="GO" id="GO:0046873">
    <property type="term" value="F:metal ion transmembrane transporter activity"/>
    <property type="evidence" value="ECO:0007669"/>
    <property type="project" value="InterPro"/>
</dbReference>
<keyword evidence="2 5" id="KW-0812">Transmembrane</keyword>
<comment type="subcellular location">
    <subcellularLocation>
        <location evidence="1">Membrane</location>
        <topology evidence="1">Multi-pass membrane protein</topology>
    </subcellularLocation>
</comment>
<dbReference type="AlphaFoldDB" id="A0AAE0HDB5"/>
<feature type="transmembrane region" description="Helical" evidence="5">
    <location>
        <begin position="331"/>
        <end position="352"/>
    </location>
</feature>
<sequence>MERVLAYEYIDSPKPLHPRRTLDQFYYSSLWNTSTRDSDQTISKWTGTGVEPGGRQRAASSSRLIMVDQLWCWVLDEKTVLSFFPSGDLQYKHVGFTALYESVLESWTLCESAWDLYALLVKEAASFIFRQDNKRFTDLVETYRWAIGTKTASQTSYFEEYSQNHSAGDSSDSTALDDRRELRLVLDFADIIDELNMIRHLAETQREVIKSLATALGRLDPADDSPTNRGGIVFRHNTFTCTGEGHQVVNMNHGGTRIEAEVIRTIAQGIKGAASKTIISADETLDLLLAELGVMRKDAEYSHKMLMDLLDLKQKAAALAEARSTSQQGRVVMLFTIVTIIFLPLSFFTSYFGQNISDITGDDKNPSSQELWRYGAPISVVVILSALLVAYFITKPEWFWFCGKRRAAAEAYAIELASLRS</sequence>
<organism evidence="6 7">
    <name type="scientific">Chaetomium fimeti</name>
    <dbReference type="NCBI Taxonomy" id="1854472"/>
    <lineage>
        <taxon>Eukaryota</taxon>
        <taxon>Fungi</taxon>
        <taxon>Dikarya</taxon>
        <taxon>Ascomycota</taxon>
        <taxon>Pezizomycotina</taxon>
        <taxon>Sordariomycetes</taxon>
        <taxon>Sordariomycetidae</taxon>
        <taxon>Sordariales</taxon>
        <taxon>Chaetomiaceae</taxon>
        <taxon>Chaetomium</taxon>
    </lineage>
</organism>
<dbReference type="Gene3D" id="1.20.58.340">
    <property type="entry name" value="Magnesium transport protein CorA, transmembrane region"/>
    <property type="match status" value="1"/>
</dbReference>
<protein>
    <submittedName>
        <fullName evidence="6">Uncharacterized protein</fullName>
    </submittedName>
</protein>
<dbReference type="PANTHER" id="PTHR47685:SF1">
    <property type="entry name" value="MAGNESIUM TRANSPORT PROTEIN CORA"/>
    <property type="match status" value="1"/>
</dbReference>
<dbReference type="InterPro" id="IPR045863">
    <property type="entry name" value="CorA_TM1_TM2"/>
</dbReference>
<keyword evidence="7" id="KW-1185">Reference proteome</keyword>
<keyword evidence="4 5" id="KW-0472">Membrane</keyword>
<accession>A0AAE0HDB5</accession>
<comment type="caution">
    <text evidence="6">The sequence shown here is derived from an EMBL/GenBank/DDBJ whole genome shotgun (WGS) entry which is preliminary data.</text>
</comment>
<dbReference type="InterPro" id="IPR050829">
    <property type="entry name" value="CorA_MIT"/>
</dbReference>
<reference evidence="6" key="1">
    <citation type="journal article" date="2023" name="Mol. Phylogenet. Evol.">
        <title>Genome-scale phylogeny and comparative genomics of the fungal order Sordariales.</title>
        <authorList>
            <person name="Hensen N."/>
            <person name="Bonometti L."/>
            <person name="Westerberg I."/>
            <person name="Brannstrom I.O."/>
            <person name="Guillou S."/>
            <person name="Cros-Aarteil S."/>
            <person name="Calhoun S."/>
            <person name="Haridas S."/>
            <person name="Kuo A."/>
            <person name="Mondo S."/>
            <person name="Pangilinan J."/>
            <person name="Riley R."/>
            <person name="LaButti K."/>
            <person name="Andreopoulos B."/>
            <person name="Lipzen A."/>
            <person name="Chen C."/>
            <person name="Yan M."/>
            <person name="Daum C."/>
            <person name="Ng V."/>
            <person name="Clum A."/>
            <person name="Steindorff A."/>
            <person name="Ohm R.A."/>
            <person name="Martin F."/>
            <person name="Silar P."/>
            <person name="Natvig D.O."/>
            <person name="Lalanne C."/>
            <person name="Gautier V."/>
            <person name="Ament-Velasquez S.L."/>
            <person name="Kruys A."/>
            <person name="Hutchinson M.I."/>
            <person name="Powell A.J."/>
            <person name="Barry K."/>
            <person name="Miller A.N."/>
            <person name="Grigoriev I.V."/>
            <person name="Debuchy R."/>
            <person name="Gladieux P."/>
            <person name="Hiltunen Thoren M."/>
            <person name="Johannesson H."/>
        </authorList>
    </citation>
    <scope>NUCLEOTIDE SEQUENCE</scope>
    <source>
        <strain evidence="6">CBS 168.71</strain>
    </source>
</reference>
<proteinExistence type="predicted"/>
<dbReference type="GO" id="GO:0016020">
    <property type="term" value="C:membrane"/>
    <property type="evidence" value="ECO:0007669"/>
    <property type="project" value="UniProtKB-SubCell"/>
</dbReference>
<evidence type="ECO:0000313" key="6">
    <source>
        <dbReference type="EMBL" id="KAK3294459.1"/>
    </source>
</evidence>
<dbReference type="Proteomes" id="UP001278766">
    <property type="component" value="Unassembled WGS sequence"/>
</dbReference>
<dbReference type="InterPro" id="IPR002523">
    <property type="entry name" value="MgTranspt_CorA/ZnTranspt_ZntB"/>
</dbReference>
<dbReference type="PANTHER" id="PTHR47685">
    <property type="entry name" value="MAGNESIUM TRANSPORT PROTEIN CORA"/>
    <property type="match status" value="1"/>
</dbReference>
<evidence type="ECO:0000256" key="2">
    <source>
        <dbReference type="ARBA" id="ARBA00022692"/>
    </source>
</evidence>
<reference evidence="6" key="2">
    <citation type="submission" date="2023-06" db="EMBL/GenBank/DDBJ databases">
        <authorList>
            <consortium name="Lawrence Berkeley National Laboratory"/>
            <person name="Haridas S."/>
            <person name="Hensen N."/>
            <person name="Bonometti L."/>
            <person name="Westerberg I."/>
            <person name="Brannstrom I.O."/>
            <person name="Guillou S."/>
            <person name="Cros-Aarteil S."/>
            <person name="Calhoun S."/>
            <person name="Kuo A."/>
            <person name="Mondo S."/>
            <person name="Pangilinan J."/>
            <person name="Riley R."/>
            <person name="Labutti K."/>
            <person name="Andreopoulos B."/>
            <person name="Lipzen A."/>
            <person name="Chen C."/>
            <person name="Yanf M."/>
            <person name="Daum C."/>
            <person name="Ng V."/>
            <person name="Clum A."/>
            <person name="Steindorff A."/>
            <person name="Ohm R."/>
            <person name="Martin F."/>
            <person name="Silar P."/>
            <person name="Natvig D."/>
            <person name="Lalanne C."/>
            <person name="Gautier V."/>
            <person name="Ament-Velasquez S.L."/>
            <person name="Kruys A."/>
            <person name="Hutchinson M.I."/>
            <person name="Powell A.J."/>
            <person name="Barry K."/>
            <person name="Miller A.N."/>
            <person name="Grigoriev I.V."/>
            <person name="Debuchy R."/>
            <person name="Gladieux P."/>
            <person name="Thoren M.H."/>
            <person name="Johannesson H."/>
        </authorList>
    </citation>
    <scope>NUCLEOTIDE SEQUENCE</scope>
    <source>
        <strain evidence="6">CBS 168.71</strain>
    </source>
</reference>
<evidence type="ECO:0000256" key="1">
    <source>
        <dbReference type="ARBA" id="ARBA00004141"/>
    </source>
</evidence>
<evidence type="ECO:0000256" key="3">
    <source>
        <dbReference type="ARBA" id="ARBA00022989"/>
    </source>
</evidence>
<dbReference type="Pfam" id="PF01544">
    <property type="entry name" value="CorA"/>
    <property type="match status" value="1"/>
</dbReference>
<dbReference type="SUPFAM" id="SSF144083">
    <property type="entry name" value="Magnesium transport protein CorA, transmembrane region"/>
    <property type="match status" value="1"/>
</dbReference>
<evidence type="ECO:0000256" key="5">
    <source>
        <dbReference type="SAM" id="Phobius"/>
    </source>
</evidence>
<evidence type="ECO:0000256" key="4">
    <source>
        <dbReference type="ARBA" id="ARBA00023136"/>
    </source>
</evidence>
<dbReference type="EMBL" id="JAUEPN010000005">
    <property type="protein sequence ID" value="KAK3294459.1"/>
    <property type="molecule type" value="Genomic_DNA"/>
</dbReference>
<dbReference type="RefSeq" id="XP_062657973.1">
    <property type="nucleotide sequence ID" value="XM_062799014.1"/>
</dbReference>
<feature type="transmembrane region" description="Helical" evidence="5">
    <location>
        <begin position="372"/>
        <end position="394"/>
    </location>
</feature>
<gene>
    <name evidence="6" type="ORF">B0H64DRAFT_188360</name>
</gene>
<name>A0AAE0HDB5_9PEZI</name>